<proteinExistence type="predicted"/>
<protein>
    <submittedName>
        <fullName evidence="2">Uncharacterized protein</fullName>
    </submittedName>
</protein>
<gene>
    <name evidence="2" type="ORF">M3202_21485</name>
</gene>
<feature type="transmembrane region" description="Helical" evidence="1">
    <location>
        <begin position="28"/>
        <end position="48"/>
    </location>
</feature>
<comment type="caution">
    <text evidence="2">The sequence shown here is derived from an EMBL/GenBank/DDBJ whole genome shotgun (WGS) entry which is preliminary data.</text>
</comment>
<evidence type="ECO:0000256" key="1">
    <source>
        <dbReference type="SAM" id="Phobius"/>
    </source>
</evidence>
<keyword evidence="1" id="KW-0472">Membrane</keyword>
<keyword evidence="1" id="KW-0812">Transmembrane</keyword>
<dbReference type="EMBL" id="JAMBOL010000047">
    <property type="protein sequence ID" value="MCM3716618.1"/>
    <property type="molecule type" value="Genomic_DNA"/>
</dbReference>
<accession>A0A9X2ISJ4</accession>
<keyword evidence="3" id="KW-1185">Reference proteome</keyword>
<keyword evidence="1" id="KW-1133">Transmembrane helix</keyword>
<sequence length="118" mass="14030">MAWGHYHQIPYKSGLEEKILFHFSFRKLLWLAPGIWVAGQFNSVLPSLPYVDHMIFEKIHLLIPILISAAFAYIKIPKTNLTLFQAVVTYFKIRIRRRSFYYHRSNLPLKVENLKGRR</sequence>
<dbReference type="RefSeq" id="WP_251225266.1">
    <property type="nucleotide sequence ID" value="NZ_JAMBOL010000047.1"/>
</dbReference>
<reference evidence="2" key="1">
    <citation type="submission" date="2022-05" db="EMBL/GenBank/DDBJ databases">
        <title>Comparative Genomics of Spacecraft Associated Microbes.</title>
        <authorList>
            <person name="Tran M.T."/>
            <person name="Wright A."/>
            <person name="Seuylemezian A."/>
            <person name="Eisen J."/>
            <person name="Coil D."/>
        </authorList>
    </citation>
    <scope>NUCLEOTIDE SEQUENCE</scope>
    <source>
        <strain evidence="2">214.1.1</strain>
    </source>
</reference>
<dbReference type="AlphaFoldDB" id="A0A9X2ISJ4"/>
<organism evidence="2 3">
    <name type="scientific">Halalkalibacter oceani</name>
    <dbReference type="NCBI Taxonomy" id="1653776"/>
    <lineage>
        <taxon>Bacteria</taxon>
        <taxon>Bacillati</taxon>
        <taxon>Bacillota</taxon>
        <taxon>Bacilli</taxon>
        <taxon>Bacillales</taxon>
        <taxon>Bacillaceae</taxon>
        <taxon>Halalkalibacter</taxon>
    </lineage>
</organism>
<evidence type="ECO:0000313" key="2">
    <source>
        <dbReference type="EMBL" id="MCM3716618.1"/>
    </source>
</evidence>
<dbReference type="Proteomes" id="UP001139179">
    <property type="component" value="Unassembled WGS sequence"/>
</dbReference>
<evidence type="ECO:0000313" key="3">
    <source>
        <dbReference type="Proteomes" id="UP001139179"/>
    </source>
</evidence>
<name>A0A9X2ISJ4_9BACI</name>